<keyword evidence="3" id="KW-1185">Reference proteome</keyword>
<organism evidence="2 3">
    <name type="scientific">Vitrella brassicaformis (strain CCMP3155)</name>
    <dbReference type="NCBI Taxonomy" id="1169540"/>
    <lineage>
        <taxon>Eukaryota</taxon>
        <taxon>Sar</taxon>
        <taxon>Alveolata</taxon>
        <taxon>Colpodellida</taxon>
        <taxon>Vitrellaceae</taxon>
        <taxon>Vitrella</taxon>
    </lineage>
</organism>
<dbReference type="EMBL" id="CDMY01000376">
    <property type="protein sequence ID" value="CEM07633.1"/>
    <property type="molecule type" value="Genomic_DNA"/>
</dbReference>
<dbReference type="InParanoid" id="A0A0G4F5Y6"/>
<evidence type="ECO:0000313" key="3">
    <source>
        <dbReference type="Proteomes" id="UP000041254"/>
    </source>
</evidence>
<accession>A0A0G4F5Y6</accession>
<name>A0A0G4F5Y6_VITBC</name>
<dbReference type="VEuPathDB" id="CryptoDB:Vbra_14524"/>
<evidence type="ECO:0000313" key="2">
    <source>
        <dbReference type="EMBL" id="CEM07633.1"/>
    </source>
</evidence>
<proteinExistence type="predicted"/>
<sequence>MDHLDIRKMKECRVRHIRKLVNQGKWKADIDKDDKLPKEEEPDSSDDEFFYECVAVPIARQIRVWPGQPIILPTGNMDLYFAAGRWWGAVAAYPEQPNAHVRQQLAHHKIANSTAVAGYQQLVHHHQCLPAPGAASPTCSAKVPEPQRQIFVYLSLCVFPRPVQDHRNSKNSKNGNETHGGPAQPADILDMTVKKSTPVDITAPPTVPLLLPVDYGAMHAPPLQHSFVSPPPSHYPPVPLPVPVIGDPQLMSSYPPFSAPHTRLHSESVGKLISLP</sequence>
<reference evidence="2 3" key="1">
    <citation type="submission" date="2014-11" db="EMBL/GenBank/DDBJ databases">
        <authorList>
            <person name="Zhu J."/>
            <person name="Qi W."/>
            <person name="Song R."/>
        </authorList>
    </citation>
    <scope>NUCLEOTIDE SEQUENCE [LARGE SCALE GENOMIC DNA]</scope>
</reference>
<dbReference type="AlphaFoldDB" id="A0A0G4F5Y6"/>
<dbReference type="Proteomes" id="UP000041254">
    <property type="component" value="Unassembled WGS sequence"/>
</dbReference>
<gene>
    <name evidence="2" type="ORF">Vbra_14524</name>
</gene>
<protein>
    <submittedName>
        <fullName evidence="2">Uncharacterized protein</fullName>
    </submittedName>
</protein>
<feature type="region of interest" description="Disordered" evidence="1">
    <location>
        <begin position="165"/>
        <end position="185"/>
    </location>
</feature>
<evidence type="ECO:0000256" key="1">
    <source>
        <dbReference type="SAM" id="MobiDB-lite"/>
    </source>
</evidence>